<dbReference type="PANTHER" id="PTHR21501:SF3">
    <property type="entry name" value="PROTEIN FAM161A"/>
    <property type="match status" value="1"/>
</dbReference>
<reference evidence="3 4" key="1">
    <citation type="submission" date="2022-01" db="EMBL/GenBank/DDBJ databases">
        <title>A chromosome-scale genome assembly of the false clownfish, Amphiprion ocellaris.</title>
        <authorList>
            <person name="Ryu T."/>
        </authorList>
    </citation>
    <scope>NUCLEOTIDE SEQUENCE [LARGE SCALE GENOMIC DNA]</scope>
</reference>
<reference evidence="3" key="2">
    <citation type="submission" date="2025-08" db="UniProtKB">
        <authorList>
            <consortium name="Ensembl"/>
        </authorList>
    </citation>
    <scope>IDENTIFICATION</scope>
</reference>
<dbReference type="AlphaFoldDB" id="A0AAQ5WZ60"/>
<evidence type="ECO:0000313" key="3">
    <source>
        <dbReference type="Ensembl" id="ENSAOCP00000033509.1"/>
    </source>
</evidence>
<dbReference type="InterPro" id="IPR051655">
    <property type="entry name" value="FAM161"/>
</dbReference>
<sequence>MANAHRTNVLVTSCLKTPVDPHTRAPLASYERERVLPYTATGHMDNRDYEKEVKTIKVTLLSVNVGVQRHRLDLSEIFFSNEEYYSKLEELKKAHLRTMAELESMYRQKLQLKSTEPFDMAKLDVGHRWVSFGWHYTRNAKCIVLSSFSLWYSMVLIDMIQQTIVILILYSLWGMLSPYLVTQRVSSTK</sequence>
<dbReference type="PANTHER" id="PTHR21501">
    <property type="entry name" value="PROTEIN FAM-161"/>
    <property type="match status" value="1"/>
</dbReference>
<keyword evidence="4" id="KW-1185">Reference proteome</keyword>
<keyword evidence="2" id="KW-1133">Transmembrane helix</keyword>
<proteinExistence type="predicted"/>
<protein>
    <submittedName>
        <fullName evidence="3">Uncharacterized protein</fullName>
    </submittedName>
</protein>
<keyword evidence="2" id="KW-0472">Membrane</keyword>
<accession>A0AAQ5WZ60</accession>
<keyword evidence="2" id="KW-0812">Transmembrane</keyword>
<evidence type="ECO:0000256" key="1">
    <source>
        <dbReference type="ARBA" id="ARBA00023054"/>
    </source>
</evidence>
<dbReference type="Ensembl" id="ENSAOCT00000065307.1">
    <property type="protein sequence ID" value="ENSAOCP00000033509.1"/>
    <property type="gene ID" value="ENSAOCG00000033739.1"/>
</dbReference>
<dbReference type="GO" id="GO:0005929">
    <property type="term" value="C:cilium"/>
    <property type="evidence" value="ECO:0007669"/>
    <property type="project" value="TreeGrafter"/>
</dbReference>
<dbReference type="GeneTree" id="ENSGT00940000157824"/>
<name>A0AAQ5WZ60_AMPOC</name>
<organism evidence="3 4">
    <name type="scientific">Amphiprion ocellaris</name>
    <name type="common">Clown anemonefish</name>
    <dbReference type="NCBI Taxonomy" id="80972"/>
    <lineage>
        <taxon>Eukaryota</taxon>
        <taxon>Metazoa</taxon>
        <taxon>Chordata</taxon>
        <taxon>Craniata</taxon>
        <taxon>Vertebrata</taxon>
        <taxon>Euteleostomi</taxon>
        <taxon>Actinopterygii</taxon>
        <taxon>Neopterygii</taxon>
        <taxon>Teleostei</taxon>
        <taxon>Neoteleostei</taxon>
        <taxon>Acanthomorphata</taxon>
        <taxon>Ovalentaria</taxon>
        <taxon>Pomacentridae</taxon>
        <taxon>Amphiprion</taxon>
    </lineage>
</organism>
<reference evidence="3" key="3">
    <citation type="submission" date="2025-09" db="UniProtKB">
        <authorList>
            <consortium name="Ensembl"/>
        </authorList>
    </citation>
    <scope>IDENTIFICATION</scope>
</reference>
<dbReference type="GO" id="GO:0005856">
    <property type="term" value="C:cytoskeleton"/>
    <property type="evidence" value="ECO:0007669"/>
    <property type="project" value="UniProtKB-ARBA"/>
</dbReference>
<dbReference type="Proteomes" id="UP001501940">
    <property type="component" value="Chromosome 4"/>
</dbReference>
<feature type="transmembrane region" description="Helical" evidence="2">
    <location>
        <begin position="150"/>
        <end position="173"/>
    </location>
</feature>
<evidence type="ECO:0000313" key="4">
    <source>
        <dbReference type="Proteomes" id="UP001501940"/>
    </source>
</evidence>
<keyword evidence="1" id="KW-0175">Coiled coil</keyword>
<dbReference type="GO" id="GO:0044782">
    <property type="term" value="P:cilium organization"/>
    <property type="evidence" value="ECO:0007669"/>
    <property type="project" value="TreeGrafter"/>
</dbReference>
<evidence type="ECO:0000256" key="2">
    <source>
        <dbReference type="SAM" id="Phobius"/>
    </source>
</evidence>